<comment type="caution">
    <text evidence="3">The sequence shown here is derived from an EMBL/GenBank/DDBJ whole genome shotgun (WGS) entry which is preliminary data.</text>
</comment>
<keyword evidence="1" id="KW-0812">Transmembrane</keyword>
<dbReference type="Gene3D" id="3.40.630.30">
    <property type="match status" value="1"/>
</dbReference>
<dbReference type="RefSeq" id="WP_133711763.1">
    <property type="nucleotide sequence ID" value="NZ_SOAG01000004.1"/>
</dbReference>
<keyword evidence="3" id="KW-0808">Transferase</keyword>
<dbReference type="Proteomes" id="UP000295215">
    <property type="component" value="Unassembled WGS sequence"/>
</dbReference>
<dbReference type="InterPro" id="IPR051531">
    <property type="entry name" value="N-acetyltransferase"/>
</dbReference>
<sequence>MTNENVFYRELTIGDVPWQDLTHWNGKADDIPSLLKIIEEDGTIIGRMALLTLAGCIEKDQKIIVITPIILIFLCRLLIVKSANQDLILRILLKVSQALAGRWSLYYNQQDCLFNTIDILWKEPTFLNKNNTVEIEEDENLQKYIWHYCVDVLNTYKPIFEKVAVKDGIEQGIIFEILTIVKMVKPQKRKIFGKNRSWQSFRLIFTPITEEHQTDLMKNLTRDVTRYLSFDLIPNPLFIKLYVQSSETEYARGAAIVLAIKDKKTNEFLGSCGIHDINEESAELGLWLKSEAQGKGLGVEIVHTLLKIAKDECKVKCAVYSVEKDNSASHVIAEKVGFKKDFEFILEPTAIKNRMREMVQYKLELV</sequence>
<feature type="domain" description="N-acetyltransferase" evidence="2">
    <location>
        <begin position="203"/>
        <end position="360"/>
    </location>
</feature>
<dbReference type="SUPFAM" id="SSF55729">
    <property type="entry name" value="Acyl-CoA N-acyltransferases (Nat)"/>
    <property type="match status" value="1"/>
</dbReference>
<evidence type="ECO:0000313" key="4">
    <source>
        <dbReference type="Proteomes" id="UP000295215"/>
    </source>
</evidence>
<protein>
    <submittedName>
        <fullName evidence="3">RimJ/RimL family protein N-acetyltransferase</fullName>
    </submittedName>
</protein>
<reference evidence="3 4" key="1">
    <citation type="submission" date="2019-03" db="EMBL/GenBank/DDBJ databases">
        <title>Genomic Encyclopedia of Archaeal and Bacterial Type Strains, Phase II (KMG-II): from individual species to whole genera.</title>
        <authorList>
            <person name="Goeker M."/>
        </authorList>
    </citation>
    <scope>NUCLEOTIDE SEQUENCE [LARGE SCALE GENOMIC DNA]</scope>
    <source>
        <strain evidence="3 4">DSM 28213</strain>
    </source>
</reference>
<organism evidence="3 4">
    <name type="scientific">Myroides indicus</name>
    <dbReference type="NCBI Taxonomy" id="1323422"/>
    <lineage>
        <taxon>Bacteria</taxon>
        <taxon>Pseudomonadati</taxon>
        <taxon>Bacteroidota</taxon>
        <taxon>Flavobacteriia</taxon>
        <taxon>Flavobacteriales</taxon>
        <taxon>Flavobacteriaceae</taxon>
        <taxon>Myroides</taxon>
    </lineage>
</organism>
<feature type="transmembrane region" description="Helical" evidence="1">
    <location>
        <begin position="63"/>
        <end position="80"/>
    </location>
</feature>
<evidence type="ECO:0000313" key="3">
    <source>
        <dbReference type="EMBL" id="TDS64306.1"/>
    </source>
</evidence>
<keyword evidence="1" id="KW-1133">Transmembrane helix</keyword>
<dbReference type="GO" id="GO:0016747">
    <property type="term" value="F:acyltransferase activity, transferring groups other than amino-acyl groups"/>
    <property type="evidence" value="ECO:0007669"/>
    <property type="project" value="InterPro"/>
</dbReference>
<evidence type="ECO:0000259" key="2">
    <source>
        <dbReference type="PROSITE" id="PS51186"/>
    </source>
</evidence>
<dbReference type="InterPro" id="IPR000182">
    <property type="entry name" value="GNAT_dom"/>
</dbReference>
<dbReference type="PROSITE" id="PS51186">
    <property type="entry name" value="GNAT"/>
    <property type="match status" value="1"/>
</dbReference>
<name>A0A4R7F2Z1_9FLAO</name>
<dbReference type="Pfam" id="PF13302">
    <property type="entry name" value="Acetyltransf_3"/>
    <property type="match status" value="1"/>
</dbReference>
<keyword evidence="1" id="KW-0472">Membrane</keyword>
<evidence type="ECO:0000256" key="1">
    <source>
        <dbReference type="SAM" id="Phobius"/>
    </source>
</evidence>
<dbReference type="EMBL" id="SOAG01000004">
    <property type="protein sequence ID" value="TDS64306.1"/>
    <property type="molecule type" value="Genomic_DNA"/>
</dbReference>
<dbReference type="OrthoDB" id="1425892at2"/>
<gene>
    <name evidence="3" type="ORF">C8P70_10422</name>
</gene>
<dbReference type="AlphaFoldDB" id="A0A4R7F2Z1"/>
<accession>A0A4R7F2Z1</accession>
<dbReference type="PANTHER" id="PTHR43792">
    <property type="entry name" value="GNAT FAMILY, PUTATIVE (AFU_ORTHOLOGUE AFUA_3G00765)-RELATED-RELATED"/>
    <property type="match status" value="1"/>
</dbReference>
<dbReference type="PANTHER" id="PTHR43792:SF16">
    <property type="entry name" value="N-ACETYLTRANSFERASE DOMAIN-CONTAINING PROTEIN"/>
    <property type="match status" value="1"/>
</dbReference>
<dbReference type="InterPro" id="IPR016181">
    <property type="entry name" value="Acyl_CoA_acyltransferase"/>
</dbReference>
<keyword evidence="4" id="KW-1185">Reference proteome</keyword>
<proteinExistence type="predicted"/>